<protein>
    <recommendedName>
        <fullName evidence="4">Pre-rRNA-processing protein RIX1</fullName>
    </recommendedName>
</protein>
<dbReference type="Proteomes" id="UP000094455">
    <property type="component" value="Unassembled WGS sequence"/>
</dbReference>
<dbReference type="InterPro" id="IPR016024">
    <property type="entry name" value="ARM-type_fold"/>
</dbReference>
<dbReference type="RefSeq" id="XP_019017808.1">
    <property type="nucleotide sequence ID" value="XM_019161245.1"/>
</dbReference>
<keyword evidence="3" id="KW-1185">Reference proteome</keyword>
<reference evidence="2 3" key="1">
    <citation type="journal article" date="2016" name="Proc. Natl. Acad. Sci. U.S.A.">
        <title>Comparative genomics of biotechnologically important yeasts.</title>
        <authorList>
            <person name="Riley R."/>
            <person name="Haridas S."/>
            <person name="Wolfe K.H."/>
            <person name="Lopes M.R."/>
            <person name="Hittinger C.T."/>
            <person name="Goeker M."/>
            <person name="Salamov A.A."/>
            <person name="Wisecaver J.H."/>
            <person name="Long T.M."/>
            <person name="Calvey C.H."/>
            <person name="Aerts A.L."/>
            <person name="Barry K.W."/>
            <person name="Choi C."/>
            <person name="Clum A."/>
            <person name="Coughlan A.Y."/>
            <person name="Deshpande S."/>
            <person name="Douglass A.P."/>
            <person name="Hanson S.J."/>
            <person name="Klenk H.-P."/>
            <person name="LaButti K.M."/>
            <person name="Lapidus A."/>
            <person name="Lindquist E.A."/>
            <person name="Lipzen A.M."/>
            <person name="Meier-Kolthoff J.P."/>
            <person name="Ohm R.A."/>
            <person name="Otillar R.P."/>
            <person name="Pangilinan J.L."/>
            <person name="Peng Y."/>
            <person name="Rokas A."/>
            <person name="Rosa C.A."/>
            <person name="Scheuner C."/>
            <person name="Sibirny A.A."/>
            <person name="Slot J.C."/>
            <person name="Stielow J.B."/>
            <person name="Sun H."/>
            <person name="Kurtzman C.P."/>
            <person name="Blackwell M."/>
            <person name="Grigoriev I.V."/>
            <person name="Jeffries T.W."/>
        </authorList>
    </citation>
    <scope>NUCLEOTIDE SEQUENCE [LARGE SCALE GENOMIC DNA]</scope>
    <source>
        <strain evidence="2 3">NRRL Y-2026</strain>
    </source>
</reference>
<dbReference type="Pfam" id="PF10521">
    <property type="entry name" value="Tti2"/>
    <property type="match status" value="1"/>
</dbReference>
<dbReference type="EMBL" id="KV454003">
    <property type="protein sequence ID" value="ODQ46695.1"/>
    <property type="molecule type" value="Genomic_DNA"/>
</dbReference>
<evidence type="ECO:0008006" key="4">
    <source>
        <dbReference type="Google" id="ProtNLM"/>
    </source>
</evidence>
<proteinExistence type="inferred from homology"/>
<sequence>MPLPGAPLHMTTLNQVQLDELHLLEKKLVRKWVFWEEEDDITVIAEQNEIRKQCDSIVEQIDQCIDNNHASEKLVLFMGRFYLEDKSLAPWTSTKSKNISTRFFQRIVADANMKEKCESFIVDKIHNTLQEMKSANLSSEVNSSGYKKTSKLKIGGKLIGSTYTKMLDKMEKFKNDHLTELGHLHFLIEKTDMEKNWRYILPLLLALLDDTDVLVKREAALLLDMICLKLAIIEPIPANIIIKSQTMPLFKTAIQPLLLALPSLTPETKSVEILLPAYKAIFDLFQVSITDKLEFYNSMSALLNDTLLPSIGKCKDYAQVSLELTLILQEFLQRCGDFSKVLTKQVIYTLLTVLMDPYISFAPAVVSAILLVIQECMASNSAESRKRFKYDVLGCMGILKRRLQNRENHLDANIEGQIEVLVNCVNI</sequence>
<name>A0A1E3NKL5_9ASCO</name>
<dbReference type="InterPro" id="IPR018870">
    <property type="entry name" value="Tti2"/>
</dbReference>
<dbReference type="AlphaFoldDB" id="A0A1E3NKL5"/>
<dbReference type="SUPFAM" id="SSF48371">
    <property type="entry name" value="ARM repeat"/>
    <property type="match status" value="1"/>
</dbReference>
<evidence type="ECO:0000256" key="1">
    <source>
        <dbReference type="ARBA" id="ARBA00034736"/>
    </source>
</evidence>
<dbReference type="OrthoDB" id="3997445at2759"/>
<evidence type="ECO:0000313" key="3">
    <source>
        <dbReference type="Proteomes" id="UP000094455"/>
    </source>
</evidence>
<comment type="similarity">
    <text evidence="1">Belongs to the TTI2 family.</text>
</comment>
<dbReference type="GO" id="GO:0110078">
    <property type="term" value="C:TTT Hsp90 cochaperone complex"/>
    <property type="evidence" value="ECO:0007669"/>
    <property type="project" value="InterPro"/>
</dbReference>
<evidence type="ECO:0000313" key="2">
    <source>
        <dbReference type="EMBL" id="ODQ46695.1"/>
    </source>
</evidence>
<organism evidence="2 3">
    <name type="scientific">Pichia membranifaciens NRRL Y-2026</name>
    <dbReference type="NCBI Taxonomy" id="763406"/>
    <lineage>
        <taxon>Eukaryota</taxon>
        <taxon>Fungi</taxon>
        <taxon>Dikarya</taxon>
        <taxon>Ascomycota</taxon>
        <taxon>Saccharomycotina</taxon>
        <taxon>Pichiomycetes</taxon>
        <taxon>Pichiales</taxon>
        <taxon>Pichiaceae</taxon>
        <taxon>Pichia</taxon>
    </lineage>
</organism>
<accession>A0A1E3NKL5</accession>
<dbReference type="STRING" id="763406.A0A1E3NKL5"/>
<dbReference type="GeneID" id="30177932"/>
<gene>
    <name evidence="2" type="ORF">PICMEDRAFT_16533</name>
</gene>